<accession>A0A2W4VZ47</accession>
<evidence type="ECO:0000313" key="2">
    <source>
        <dbReference type="Proteomes" id="UP000249081"/>
    </source>
</evidence>
<comment type="caution">
    <text evidence="1">The sequence shown here is derived from an EMBL/GenBank/DDBJ whole genome shotgun (WGS) entry which is preliminary data.</text>
</comment>
<dbReference type="Proteomes" id="UP000249081">
    <property type="component" value="Unassembled WGS sequence"/>
</dbReference>
<gene>
    <name evidence="1" type="ORF">DCF17_19565</name>
</gene>
<dbReference type="EMBL" id="QBMN01000187">
    <property type="protein sequence ID" value="PZO35019.1"/>
    <property type="molecule type" value="Genomic_DNA"/>
</dbReference>
<dbReference type="AlphaFoldDB" id="A0A2W4VZ47"/>
<evidence type="ECO:0000313" key="1">
    <source>
        <dbReference type="EMBL" id="PZO35019.1"/>
    </source>
</evidence>
<organism evidence="1 2">
    <name type="scientific">Shackletoniella antarctica</name>
    <dbReference type="NCBI Taxonomy" id="268115"/>
    <lineage>
        <taxon>Bacteria</taxon>
        <taxon>Bacillati</taxon>
        <taxon>Cyanobacteriota</taxon>
        <taxon>Cyanophyceae</taxon>
        <taxon>Oculatellales</taxon>
        <taxon>Oculatellaceae</taxon>
        <taxon>Shackletoniella</taxon>
    </lineage>
</organism>
<name>A0A2W4VZ47_9CYAN</name>
<reference evidence="2" key="1">
    <citation type="submission" date="2018-04" db="EMBL/GenBank/DDBJ databases">
        <authorList>
            <person name="Cornet L."/>
        </authorList>
    </citation>
    <scope>NUCLEOTIDE SEQUENCE [LARGE SCALE GENOMIC DNA]</scope>
</reference>
<sequence length="142" mass="16037">MSAFVGTRTVASAEELRSLLEQHQTEKSCFFLRWPHRVSGFCKTLPPDFPSPEGQLFDSQKELRWQPQGQGYSVLLLSASGPQPKFEPVGGTWEIQAQDAHLYPKTETRFPQGINDQQVNIGQRYFTDPQTATVHFVALKVS</sequence>
<proteinExistence type="predicted"/>
<reference evidence="1 2" key="2">
    <citation type="submission" date="2018-06" db="EMBL/GenBank/DDBJ databases">
        <title>Metagenomic assembly of (sub)arctic Cyanobacteria and their associated microbiome from non-axenic cultures.</title>
        <authorList>
            <person name="Baurain D."/>
        </authorList>
    </citation>
    <scope>NUCLEOTIDE SEQUENCE [LARGE SCALE GENOMIC DNA]</scope>
    <source>
        <strain evidence="1">ULC041bin1</strain>
    </source>
</reference>
<protein>
    <submittedName>
        <fullName evidence="1">Uncharacterized protein</fullName>
    </submittedName>
</protein>